<accession>A0A427XMD2</accession>
<comment type="caution">
    <text evidence="1">The sequence shown here is derived from an EMBL/GenBank/DDBJ whole genome shotgun (WGS) entry which is preliminary data.</text>
</comment>
<evidence type="ECO:0000313" key="1">
    <source>
        <dbReference type="EMBL" id="RSH79932.1"/>
    </source>
</evidence>
<evidence type="ECO:0000313" key="2">
    <source>
        <dbReference type="Proteomes" id="UP000279236"/>
    </source>
</evidence>
<dbReference type="OrthoDB" id="2335338at2759"/>
<dbReference type="RefSeq" id="XP_028475041.1">
    <property type="nucleotide sequence ID" value="XM_028624873.1"/>
</dbReference>
<proteinExistence type="predicted"/>
<dbReference type="EMBL" id="RSCE01000009">
    <property type="protein sequence ID" value="RSH79932.1"/>
    <property type="molecule type" value="Genomic_DNA"/>
</dbReference>
<protein>
    <submittedName>
        <fullName evidence="1">Uncharacterized protein</fullName>
    </submittedName>
</protein>
<organism evidence="1 2">
    <name type="scientific">Apiotrichum porosum</name>
    <dbReference type="NCBI Taxonomy" id="105984"/>
    <lineage>
        <taxon>Eukaryota</taxon>
        <taxon>Fungi</taxon>
        <taxon>Dikarya</taxon>
        <taxon>Basidiomycota</taxon>
        <taxon>Agaricomycotina</taxon>
        <taxon>Tremellomycetes</taxon>
        <taxon>Trichosporonales</taxon>
        <taxon>Trichosporonaceae</taxon>
        <taxon>Apiotrichum</taxon>
    </lineage>
</organism>
<keyword evidence="2" id="KW-1185">Reference proteome</keyword>
<reference evidence="1 2" key="1">
    <citation type="submission" date="2018-11" db="EMBL/GenBank/DDBJ databases">
        <title>Genome sequence of Apiotrichum porosum DSM 27194.</title>
        <authorList>
            <person name="Aliyu H."/>
            <person name="Gorte O."/>
            <person name="Ochsenreither K."/>
        </authorList>
    </citation>
    <scope>NUCLEOTIDE SEQUENCE [LARGE SCALE GENOMIC DNA]</scope>
    <source>
        <strain evidence="1 2">DSM 27194</strain>
    </source>
</reference>
<sequence>MSEELNDMCGKIAEALDKLGVPFSALEHINDLLPCRLGKDRKFKSPFPTDSYAHSYFTGGGDSLPIERVPLTDAHYRQHDTSLNGQVWGVLPTFDALLSGGDFRDRFYRNIIIKCDKEIGVGPSGVFDRILIAEVLPNWERGRLACNVFSLRTIASRLAADNYDLVPTQTPEEPEEQRSWSAPTRFNQRCTARRADPLQEVVAGVQKLKVAGNDLYNQRKFGEAMVLYNYAAFELYPWVSSPLLFTSTVVFACGLAQLEANLWHNMAVSALKLAELHSSHKAGWISQAIDCAEAVTYSRFVTHRILAKSFYRAHEARHKLVQEREVNHASYPCTDEEAEKVYAAGFAQGMVSQFVAMSDPGDDSWAHRDCINCHDGCTSLEKTQHKINQMPPSGGSIKFPGDTSMRFTFDATG</sequence>
<name>A0A427XMD2_9TREE</name>
<dbReference type="Proteomes" id="UP000279236">
    <property type="component" value="Unassembled WGS sequence"/>
</dbReference>
<dbReference type="AlphaFoldDB" id="A0A427XMD2"/>
<gene>
    <name evidence="1" type="ORF">EHS24_009600</name>
</gene>
<dbReference type="GeneID" id="39594143"/>